<evidence type="ECO:0000313" key="2">
    <source>
        <dbReference type="EMBL" id="NMD48955.1"/>
    </source>
</evidence>
<dbReference type="EMBL" id="JABASA010000007">
    <property type="protein sequence ID" value="NMD48955.1"/>
    <property type="molecule type" value="Genomic_DNA"/>
</dbReference>
<protein>
    <submittedName>
        <fullName evidence="2">Uncharacterized protein</fullName>
    </submittedName>
</protein>
<reference evidence="2 3" key="1">
    <citation type="submission" date="2020-04" db="EMBL/GenBank/DDBJ databases">
        <title>MicrobeNet Type strains.</title>
        <authorList>
            <person name="Nicholson A.C."/>
        </authorList>
    </citation>
    <scope>NUCLEOTIDE SEQUENCE [LARGE SCALE GENOMIC DNA]</scope>
    <source>
        <strain evidence="2 3">DSM 22768</strain>
    </source>
</reference>
<dbReference type="RefSeq" id="WP_193523342.1">
    <property type="nucleotide sequence ID" value="NZ_JABASA010000007.1"/>
</dbReference>
<feature type="coiled-coil region" evidence="1">
    <location>
        <begin position="31"/>
        <end position="73"/>
    </location>
</feature>
<gene>
    <name evidence="2" type="ORF">HHO37_04525</name>
</gene>
<keyword evidence="1" id="KW-0175">Coiled coil</keyword>
<comment type="caution">
    <text evidence="2">The sequence shown here is derived from an EMBL/GenBank/DDBJ whole genome shotgun (WGS) entry which is preliminary data.</text>
</comment>
<evidence type="ECO:0000256" key="1">
    <source>
        <dbReference type="SAM" id="Coils"/>
    </source>
</evidence>
<accession>A0A7X9QHA8</accession>
<dbReference type="AlphaFoldDB" id="A0A7X9QHA8"/>
<sequence>MSEANPLKTSIIEQARQEGQLKLDAAKKQIQKDFEDRKAQLQTEKANERQSQLKEVDQAFQIEAQQIKNKERQSTLVSKQKVLKELFASALEQMENWSQEEELSFVRKILSKYGQEAMVVQFGQLTADKWDSGTLQQLEADFPHVTFADQSISDEAGLVISRGKIDDNYLYANLIDSIYKEESSRIAADIFKED</sequence>
<dbReference type="Proteomes" id="UP000532121">
    <property type="component" value="Unassembled WGS sequence"/>
</dbReference>
<evidence type="ECO:0000313" key="3">
    <source>
        <dbReference type="Proteomes" id="UP000532121"/>
    </source>
</evidence>
<name>A0A7X9QHA8_STRRT</name>
<organism evidence="2 3">
    <name type="scientific">Streptococcus ratti</name>
    <dbReference type="NCBI Taxonomy" id="1341"/>
    <lineage>
        <taxon>Bacteria</taxon>
        <taxon>Bacillati</taxon>
        <taxon>Bacillota</taxon>
        <taxon>Bacilli</taxon>
        <taxon>Lactobacillales</taxon>
        <taxon>Streptococcaceae</taxon>
        <taxon>Streptococcus</taxon>
    </lineage>
</organism>
<proteinExistence type="predicted"/>